<dbReference type="SMART" id="SM00220">
    <property type="entry name" value="S_TKc"/>
    <property type="match status" value="2"/>
</dbReference>
<dbReference type="PANTHER" id="PTHR45661">
    <property type="entry name" value="SURFACE ANTIGEN"/>
    <property type="match status" value="1"/>
</dbReference>
<evidence type="ECO:0000256" key="5">
    <source>
        <dbReference type="SAM" id="MobiDB-lite"/>
    </source>
</evidence>
<evidence type="ECO:0000259" key="6">
    <source>
        <dbReference type="PROSITE" id="PS50011"/>
    </source>
</evidence>
<comment type="caution">
    <text evidence="7">The sequence shown here is derived from an EMBL/GenBank/DDBJ whole genome shotgun (WGS) entry which is preliminary data.</text>
</comment>
<evidence type="ECO:0000256" key="1">
    <source>
        <dbReference type="ARBA" id="ARBA00022527"/>
    </source>
</evidence>
<dbReference type="PANTHER" id="PTHR45661:SF3">
    <property type="entry name" value="IG-LIKE DOMAIN-CONTAINING PROTEIN"/>
    <property type="match status" value="1"/>
</dbReference>
<keyword evidence="2 4" id="KW-0547">Nucleotide-binding</keyword>
<dbReference type="PRINTS" id="PR00109">
    <property type="entry name" value="TYRKINASE"/>
</dbReference>
<dbReference type="InterPro" id="IPR026906">
    <property type="entry name" value="LRR_5"/>
</dbReference>
<dbReference type="InterPro" id="IPR008271">
    <property type="entry name" value="Ser/Thr_kinase_AS"/>
</dbReference>
<evidence type="ECO:0000313" key="8">
    <source>
        <dbReference type="Proteomes" id="UP001470230"/>
    </source>
</evidence>
<evidence type="ECO:0000256" key="4">
    <source>
        <dbReference type="PROSITE-ProRule" id="PRU10141"/>
    </source>
</evidence>
<dbReference type="EMBL" id="JAPFFF010000003">
    <property type="protein sequence ID" value="KAK8895270.1"/>
    <property type="molecule type" value="Genomic_DNA"/>
</dbReference>
<feature type="domain" description="Protein kinase" evidence="6">
    <location>
        <begin position="40"/>
        <end position="285"/>
    </location>
</feature>
<dbReference type="Gene3D" id="1.10.510.10">
    <property type="entry name" value="Transferase(Phosphotransferase) domain 1"/>
    <property type="match status" value="2"/>
</dbReference>
<dbReference type="PROSITE" id="PS00108">
    <property type="entry name" value="PROTEIN_KINASE_ST"/>
    <property type="match status" value="1"/>
</dbReference>
<reference evidence="7 8" key="1">
    <citation type="submission" date="2024-04" db="EMBL/GenBank/DDBJ databases">
        <title>Tritrichomonas musculus Genome.</title>
        <authorList>
            <person name="Alves-Ferreira E."/>
            <person name="Grigg M."/>
            <person name="Lorenzi H."/>
            <person name="Galac M."/>
        </authorList>
    </citation>
    <scope>NUCLEOTIDE SEQUENCE [LARGE SCALE GENOMIC DNA]</scope>
    <source>
        <strain evidence="7 8">EAF2021</strain>
    </source>
</reference>
<dbReference type="InterPro" id="IPR053139">
    <property type="entry name" value="Surface_bspA-like"/>
</dbReference>
<dbReference type="InterPro" id="IPR032675">
    <property type="entry name" value="LRR_dom_sf"/>
</dbReference>
<dbReference type="InterPro" id="IPR011009">
    <property type="entry name" value="Kinase-like_dom_sf"/>
</dbReference>
<dbReference type="PROSITE" id="PS50011">
    <property type="entry name" value="PROTEIN_KINASE_DOM"/>
    <property type="match status" value="2"/>
</dbReference>
<name>A0ABR2KVY0_9EUKA</name>
<dbReference type="SMART" id="SM00671">
    <property type="entry name" value="SEL1"/>
    <property type="match status" value="2"/>
</dbReference>
<dbReference type="InterPro" id="IPR006597">
    <property type="entry name" value="Sel1-like"/>
</dbReference>
<dbReference type="Gene3D" id="3.40.50.12480">
    <property type="match status" value="2"/>
</dbReference>
<keyword evidence="1" id="KW-0418">Kinase</keyword>
<dbReference type="SUPFAM" id="SSF56112">
    <property type="entry name" value="Protein kinase-like (PK-like)"/>
    <property type="match status" value="2"/>
</dbReference>
<accession>A0ABR2KVY0</accession>
<dbReference type="Gene3D" id="1.25.40.10">
    <property type="entry name" value="Tetratricopeptide repeat domain"/>
    <property type="match status" value="1"/>
</dbReference>
<dbReference type="Gene3D" id="3.80.10.10">
    <property type="entry name" value="Ribonuclease Inhibitor"/>
    <property type="match status" value="5"/>
</dbReference>
<dbReference type="Pfam" id="PF00069">
    <property type="entry name" value="Pkinase"/>
    <property type="match status" value="2"/>
</dbReference>
<organism evidence="7 8">
    <name type="scientific">Tritrichomonas musculus</name>
    <dbReference type="NCBI Taxonomy" id="1915356"/>
    <lineage>
        <taxon>Eukaryota</taxon>
        <taxon>Metamonada</taxon>
        <taxon>Parabasalia</taxon>
        <taxon>Tritrichomonadida</taxon>
        <taxon>Tritrichomonadidae</taxon>
        <taxon>Tritrichomonas</taxon>
    </lineage>
</organism>
<dbReference type="InterPro" id="IPR017441">
    <property type="entry name" value="Protein_kinase_ATP_BS"/>
</dbReference>
<dbReference type="InterPro" id="IPR000719">
    <property type="entry name" value="Prot_kinase_dom"/>
</dbReference>
<keyword evidence="1" id="KW-0723">Serine/threonine-protein kinase</keyword>
<feature type="region of interest" description="Disordered" evidence="5">
    <location>
        <begin position="695"/>
        <end position="717"/>
    </location>
</feature>
<sequence length="1693" mass="191248">MTCDIKSFSKQAMITLALDKEMDFNNNFHRDESPINLNNFLITEIVDSDPTLLIYQILDKRTKNIFLAKVPQTAMDREILQSLKTISESINNVFKIYHPNLLNYIGYSLNNFENDQIPTIITEYTQNGTLHDSYSYKNFSNTLKLINIYAIASAMSYLHSYNIIHEDFNPKNIFFNSLFIPKIANFSTDIRKIFNHEEFFIGSHYAAPETLEKQEISKASNIYSFAIISYELLTCKTFSDSFDNELEKFPLSYRNLLKECLQKEPQNRPTFDDILTKLRSDHNFIIDTIYEKDFYDYVLYVDQSANKRSNDIAHFVNIKSPTFNFLEEEKDGHSENKKYVDDFRLENEKFIDINRFYITHYLGSGSFGNVFQVKEITTGQLYAAKVINTKISSDYKNDDTLNYFREVKLMSAFNYPSIIKFIGYSPIDFQGLPYPTTIIEYAPNGTLRDVLNLEVAGFSPKGWDETRKLINIYGIASGMSYLHANNIIHRDLKPENILIDGYLFPKISDFGYSKAIIDMKMIEYQSSLVCSSAPSIKGTPIYISPESLSKEIYTKANDVYAFSILVYQILTLKMPYPFKNYYELFKKVVVDKNRPELTKDISKPFQNLLEKCWDHNPNKRPSFQEIADELKTNSDFITNVINENEYYDYIDLIDNSKSSFDLDKSIHFKELAEGIEKMKKMKKIHIHKRVDSNISEDEHEITDEYEEEDSKSDTKCEKNEEINSKEVKKECNHCEIDEIKTFKDINIDDEKADTRQKIIEIEDIQTLDNSINYSDIHQIANLDPQTQFIIGKNLIEGTNNYQKDIMLGIKYLEESIKNDNFDSLIYYCQILIDGTIISKNIQKAKLYLKNKLNDNNDSIMLLYGKILIHEKQLKEAKEIIFQCTKKGNIEAMYEYGKILFFGRGCEKNEKKAMEYFHISKVRGFEKSKIFLIIYQELMEEKSFSNLENEIQYFFISSIMKEYISYHNFSSRKCSSTAKEYKWYQIKIKLNKTVKFISANLFNSPDFVNILKCFNIISIQILYPSKEFDCLKDSKLIQSIANKEERLIYSVLFVDSIKIIEDNAFNGCHISFENGLSSSISSIGKYAFYECSSLAPIVIPTSVTSIGEYAFFGCLSLIEITIPSSMTSIGKYTFYGCSSLLQIIMPPSLTSIESYAFYGCSSLTQISIPSSVTSIGNYSFCGCSSLTEITIPSSVNSIGISAFGECSSLKQITIPSSITSIKSSTFYGCSSLTQIIIPSSITSIESYAFNGCSSLTQITIPYSVTSIGDHCFKKCSMLTQITIPSSVTTIKSSLFYGCSSLTQITIPSSVTSIESFAFYGCSSLTQFTIPSSITSIEPLTFLKCTSLTQIIIPSSITIISNHAFHGLTSLKHISIPSSVISIESFAFYKCSSLMQVTIPSSVTSIGSCAFQDCSSLEHFIIPSSVTSIEGRVFKGCTSLTQVTIPSSVTSIKLSAFYKCSSLALITIPSSVTLIEFSTFQGCSSLTQITIPSSVTTIKSSAFQECSSLAEISIPSSVTSIEIYAFYKCSSLKQITIPSSVTSIKPYTFYGCSSLARITIPSSVTSIKSYAFYGCSSLAQITIPSSVTSIGDHAFKKCSLLTQIIIPSSVTSIKSYTFQGCSSLTQITIPSSVTSIESYAFQGCSSLKQITIPTSVTLIEFSAFNGCSSLTEITIPSFLRSSNIILDSQVKITWV</sequence>
<feature type="compositionally biased region" description="Acidic residues" evidence="5">
    <location>
        <begin position="695"/>
        <end position="710"/>
    </location>
</feature>
<dbReference type="InterPro" id="IPR011990">
    <property type="entry name" value="TPR-like_helical_dom_sf"/>
</dbReference>
<feature type="domain" description="Protein kinase" evidence="6">
    <location>
        <begin position="356"/>
        <end position="637"/>
    </location>
</feature>
<evidence type="ECO:0000313" key="7">
    <source>
        <dbReference type="EMBL" id="KAK8895270.1"/>
    </source>
</evidence>
<gene>
    <name evidence="7" type="ORF">M9Y10_023714</name>
</gene>
<keyword evidence="8" id="KW-1185">Reference proteome</keyword>
<evidence type="ECO:0000256" key="2">
    <source>
        <dbReference type="ARBA" id="ARBA00022741"/>
    </source>
</evidence>
<protein>
    <recommendedName>
        <fullName evidence="6">Protein kinase domain-containing protein</fullName>
    </recommendedName>
</protein>
<keyword evidence="3 4" id="KW-0067">ATP-binding</keyword>
<proteinExistence type="predicted"/>
<dbReference type="PROSITE" id="PS00107">
    <property type="entry name" value="PROTEIN_KINASE_ATP"/>
    <property type="match status" value="1"/>
</dbReference>
<dbReference type="SUPFAM" id="SSF52058">
    <property type="entry name" value="L domain-like"/>
    <property type="match status" value="2"/>
</dbReference>
<feature type="binding site" evidence="4">
    <location>
        <position position="385"/>
    </location>
    <ligand>
        <name>ATP</name>
        <dbReference type="ChEBI" id="CHEBI:30616"/>
    </ligand>
</feature>
<keyword evidence="1" id="KW-0808">Transferase</keyword>
<dbReference type="Pfam" id="PF13306">
    <property type="entry name" value="LRR_5"/>
    <property type="match status" value="2"/>
</dbReference>
<dbReference type="SUPFAM" id="SSF81901">
    <property type="entry name" value="HCP-like"/>
    <property type="match status" value="1"/>
</dbReference>
<dbReference type="Proteomes" id="UP001470230">
    <property type="component" value="Unassembled WGS sequence"/>
</dbReference>
<evidence type="ECO:0000256" key="3">
    <source>
        <dbReference type="ARBA" id="ARBA00022840"/>
    </source>
</evidence>
<dbReference type="InterPro" id="IPR001245">
    <property type="entry name" value="Ser-Thr/Tyr_kinase_cat_dom"/>
</dbReference>